<dbReference type="Proteomes" id="UP000018467">
    <property type="component" value="Unassembled WGS sequence"/>
</dbReference>
<feature type="domain" description="Reverse transcriptase" evidence="3">
    <location>
        <begin position="544"/>
        <end position="821"/>
    </location>
</feature>
<dbReference type="SUPFAM" id="SSF56672">
    <property type="entry name" value="DNA/RNA polymerases"/>
    <property type="match status" value="1"/>
</dbReference>
<dbReference type="InterPro" id="IPR043128">
    <property type="entry name" value="Rev_trsase/Diguanyl_cyclase"/>
</dbReference>
<dbReference type="InterPro" id="IPR043502">
    <property type="entry name" value="DNA/RNA_pol_sf"/>
</dbReference>
<accession>A0A3B1JRA2</accession>
<dbReference type="Pfam" id="PF00078">
    <property type="entry name" value="RVT_1"/>
    <property type="match status" value="1"/>
</dbReference>
<reference evidence="5" key="1">
    <citation type="submission" date="2013-03" db="EMBL/GenBank/DDBJ databases">
        <authorList>
            <person name="Jeffery W."/>
            <person name="Warren W."/>
            <person name="Wilson R.K."/>
        </authorList>
    </citation>
    <scope>NUCLEOTIDE SEQUENCE</scope>
    <source>
        <strain evidence="5">female</strain>
    </source>
</reference>
<dbReference type="Gene3D" id="3.60.10.10">
    <property type="entry name" value="Endonuclease/exonuclease/phosphatase"/>
    <property type="match status" value="1"/>
</dbReference>
<dbReference type="GO" id="GO:0004523">
    <property type="term" value="F:RNA-DNA hybrid ribonuclease activity"/>
    <property type="evidence" value="ECO:0007669"/>
    <property type="project" value="UniProtKB-EC"/>
</dbReference>
<dbReference type="EC" id="3.1.26.4" evidence="2"/>
<dbReference type="Gene3D" id="3.30.70.270">
    <property type="match status" value="1"/>
</dbReference>
<dbReference type="AlphaFoldDB" id="A0A3B1JRA2"/>
<dbReference type="CDD" id="cd01650">
    <property type="entry name" value="RT_nLTR_like"/>
    <property type="match status" value="1"/>
</dbReference>
<comment type="similarity">
    <text evidence="1">Belongs to the beta type-B retroviral polymerase family. HERV class-II K(HML-2) pol subfamily.</text>
</comment>
<reference evidence="5" key="2">
    <citation type="journal article" date="2014" name="Nat. Commun.">
        <title>The cavefish genome reveals candidate genes for eye loss.</title>
        <authorList>
            <person name="McGaugh S.E."/>
            <person name="Gross J.B."/>
            <person name="Aken B."/>
            <person name="Blin M."/>
            <person name="Borowsky R."/>
            <person name="Chalopin D."/>
            <person name="Hinaux H."/>
            <person name="Jeffery W.R."/>
            <person name="Keene A."/>
            <person name="Ma L."/>
            <person name="Minx P."/>
            <person name="Murphy D."/>
            <person name="O'Quin K.E."/>
            <person name="Retaux S."/>
            <person name="Rohner N."/>
            <person name="Searle S.M."/>
            <person name="Stahl B.A."/>
            <person name="Tabin C."/>
            <person name="Volff J.N."/>
            <person name="Yoshizawa M."/>
            <person name="Warren W.C."/>
        </authorList>
    </citation>
    <scope>NUCLEOTIDE SEQUENCE [LARGE SCALE GENOMIC DNA]</scope>
    <source>
        <strain evidence="5">female</strain>
    </source>
</reference>
<evidence type="ECO:0000256" key="1">
    <source>
        <dbReference type="ARBA" id="ARBA00010879"/>
    </source>
</evidence>
<dbReference type="SUPFAM" id="SSF56219">
    <property type="entry name" value="DNase I-like"/>
    <property type="match status" value="1"/>
</dbReference>
<dbReference type="PANTHER" id="PTHR47027">
    <property type="entry name" value="REVERSE TRANSCRIPTASE DOMAIN-CONTAINING PROTEIN"/>
    <property type="match status" value="1"/>
</dbReference>
<evidence type="ECO:0000313" key="4">
    <source>
        <dbReference type="Ensembl" id="ENSAMXP00000044375.1"/>
    </source>
</evidence>
<keyword evidence="5" id="KW-1185">Reference proteome</keyword>
<dbReference type="InParanoid" id="A0A3B1JRA2"/>
<evidence type="ECO:0000259" key="3">
    <source>
        <dbReference type="PROSITE" id="PS50878"/>
    </source>
</evidence>
<dbReference type="InterPro" id="IPR000477">
    <property type="entry name" value="RT_dom"/>
</dbReference>
<protein>
    <recommendedName>
        <fullName evidence="2">ribonuclease H</fullName>
        <ecNumber evidence="2">3.1.26.4</ecNumber>
    </recommendedName>
</protein>
<dbReference type="GeneTree" id="ENSGT01060000248530"/>
<reference evidence="4" key="4">
    <citation type="submission" date="2025-09" db="UniProtKB">
        <authorList>
            <consortium name="Ensembl"/>
        </authorList>
    </citation>
    <scope>IDENTIFICATION</scope>
</reference>
<dbReference type="InterPro" id="IPR036691">
    <property type="entry name" value="Endo/exonu/phosph_ase_sf"/>
</dbReference>
<dbReference type="Pfam" id="PF03372">
    <property type="entry name" value="Exo_endo_phos"/>
    <property type="match status" value="1"/>
</dbReference>
<dbReference type="InterPro" id="IPR005135">
    <property type="entry name" value="Endo/exonuclease/phosphatase"/>
</dbReference>
<name>A0A3B1JRA2_ASTMX</name>
<dbReference type="Bgee" id="ENSAMXG00000031773">
    <property type="expression patterns" value="Expressed in zone of skin and 13 other cell types or tissues"/>
</dbReference>
<evidence type="ECO:0000256" key="2">
    <source>
        <dbReference type="ARBA" id="ARBA00012180"/>
    </source>
</evidence>
<dbReference type="Ensembl" id="ENSAMXT00000031340.1">
    <property type="protein sequence ID" value="ENSAMXP00000044375.1"/>
    <property type="gene ID" value="ENSAMXG00000031773.1"/>
</dbReference>
<sequence length="1149" mass="133211">MASFQISVWNIQGLNSSLFNLKSRNPEFINEIKDMDILILQETWCKGDGPTGCPPDHRELVIPSTKLTGVSQGRDSGGMLIWFKSELANSIEIVKKGEDYLWIKLNKQAISTPQNLFICAIYIPPAESPYFKEETFQNLESEISHFQTQGHVMICGDLNARTGEQPDFISTKGDHFITGDDIHFGTHYPRENCDKSVNSHGRNLLQLCRSLGLYIVNGRMRGDSFGKFTHCSALGNSAVDYIITDLDTTFLRAFTVKPLTPLSDHSQITVYLNKPVGNDNWENPSKLYKFKLPPRWTQDSAEKYIHAINSQQIQTLLNSFLSHTFPQNAEGVDMAVEHLNRIFDRAIQISNLSIRKNKPNKTQENKWFDQDCKNKRKELRRLSNQKHREPHDQELRTKYCEALKEYKHILRIKKYKHIQNQINNLEESINSNSFWNHWKSLNRTDHEQLTIINGNTWRNHFEKLYSTPLINRKQFEISEKLQAFETIIKNSQNPLDFPITEKELEEKLKNIQPKKACGTDGVLNEMLKNTNHIFKLAMLKLFNFILNVGHFPTMWNEGLITPIFKTGDKFNPNNYRGICVSSNLGKIFCSILNSRITQFLIEHDVLSKNQIGFLPNHRTSDHIFTLHTLIDKHVTQNKHKIFTCFVDFQKAFDSIWHTGLFYKLIENGVGGRTYDVIKSMYSQSKCAVKIENLRTDFFPQSRGVRQGCSLSPTLFNLYINELAEKLDQSSNIPGLTLGDTEVKCLLYADDLVLLSPTREGLQQSLEMLEDFCHTWALKINHQKTKIMVFQKGTKSQGNLNFKINNTNIEYTKTYTYLGITFSCTGSFGLAVKELKEKARRAIFAIKKSVKFEIPIKIWLKLFKSIIEPIALYGSEVWGPLTQNDFLNWDKHPVETLHTEFCRNLLSVQRKTPNTACRAELGQYPLIINIQKRAINFWKHIKSSDPHSLHYKALTCQELNIQRSPLTQLILNLTDLTHTTQPHYTLAQNIKPNQIITQQKQKYITHWTETVKQQHRLQCYSALNREYTLADYLTEIKDRKLRKMLSMYRLSEHSLAVETGRRRQNWTPREARLCSHCELAVVETELHFLTECPKYHSIRSLYYRKFSSVAPEFLHCTNTHKLPYILGESRELITLAAQYITACHNLRDNQ</sequence>
<reference evidence="4" key="3">
    <citation type="submission" date="2025-08" db="UniProtKB">
        <authorList>
            <consortium name="Ensembl"/>
        </authorList>
    </citation>
    <scope>IDENTIFICATION</scope>
</reference>
<evidence type="ECO:0000313" key="5">
    <source>
        <dbReference type="Proteomes" id="UP000018467"/>
    </source>
</evidence>
<proteinExistence type="inferred from homology"/>
<dbReference type="STRING" id="7994.ENSAMXP00000044375"/>
<organism evidence="4 5">
    <name type="scientific">Astyanax mexicanus</name>
    <name type="common">Blind cave fish</name>
    <name type="synonym">Astyanax fasciatus mexicanus</name>
    <dbReference type="NCBI Taxonomy" id="7994"/>
    <lineage>
        <taxon>Eukaryota</taxon>
        <taxon>Metazoa</taxon>
        <taxon>Chordata</taxon>
        <taxon>Craniata</taxon>
        <taxon>Vertebrata</taxon>
        <taxon>Euteleostomi</taxon>
        <taxon>Actinopterygii</taxon>
        <taxon>Neopterygii</taxon>
        <taxon>Teleostei</taxon>
        <taxon>Ostariophysi</taxon>
        <taxon>Characiformes</taxon>
        <taxon>Characoidei</taxon>
        <taxon>Acestrorhamphidae</taxon>
        <taxon>Acestrorhamphinae</taxon>
        <taxon>Astyanax</taxon>
    </lineage>
</organism>
<dbReference type="PROSITE" id="PS50878">
    <property type="entry name" value="RT_POL"/>
    <property type="match status" value="1"/>
</dbReference>
<dbReference type="PANTHER" id="PTHR47027:SF20">
    <property type="entry name" value="REVERSE TRANSCRIPTASE-LIKE PROTEIN WITH RNA-DIRECTED DNA POLYMERASE DOMAIN"/>
    <property type="match status" value="1"/>
</dbReference>